<dbReference type="EMBL" id="QPID01000001">
    <property type="protein sequence ID" value="RCU52555.1"/>
    <property type="molecule type" value="Genomic_DNA"/>
</dbReference>
<accession>A0A368NRV6</accession>
<dbReference type="OrthoDB" id="192277at2"/>
<dbReference type="InterPro" id="IPR006975">
    <property type="entry name" value="NifQ"/>
</dbReference>
<organism evidence="1 2">
    <name type="scientific">Corallincola holothuriorum</name>
    <dbReference type="NCBI Taxonomy" id="2282215"/>
    <lineage>
        <taxon>Bacteria</taxon>
        <taxon>Pseudomonadati</taxon>
        <taxon>Pseudomonadota</taxon>
        <taxon>Gammaproteobacteria</taxon>
        <taxon>Alteromonadales</taxon>
        <taxon>Psychromonadaceae</taxon>
        <taxon>Corallincola</taxon>
    </lineage>
</organism>
<dbReference type="RefSeq" id="WP_114336463.1">
    <property type="nucleotide sequence ID" value="NZ_QPID01000001.1"/>
</dbReference>
<dbReference type="GO" id="GO:0009399">
    <property type="term" value="P:nitrogen fixation"/>
    <property type="evidence" value="ECO:0007669"/>
    <property type="project" value="InterPro"/>
</dbReference>
<name>A0A368NRV6_9GAMM</name>
<sequence length="220" mass="25163">MTANTIAFSFSWGSLLSQHHQAQVKDDKNWAWAQANAWSQANRDFINQIIKAQLTGKSGLPYGLGMAMAAYRDVLRTQVDKRLLALDQRWRENEWPMLRARSELLNSLHNSRLEERNQLAQLLLAHADEAIPGAEVIALVVASACLDKAHLWRALGMTSREQLRYLLEHNFPQLAANNTEDMRWKKYFYRCLCQGEGDYVCRAPSCGECQSYNECFGPEL</sequence>
<gene>
    <name evidence="1" type="ORF">DU002_00870</name>
</gene>
<dbReference type="Proteomes" id="UP000252558">
    <property type="component" value="Unassembled WGS sequence"/>
</dbReference>
<protein>
    <submittedName>
        <fullName evidence="1">Nitrogen fixation protein NifQ</fullName>
    </submittedName>
</protein>
<reference evidence="1 2" key="1">
    <citation type="submission" date="2018-07" db="EMBL/GenBank/DDBJ databases">
        <title>Corallincola holothuriorum sp. nov., a new facultative anaerobe isolated from sea cucumber Apostichopus japonicus.</title>
        <authorList>
            <person name="Xia H."/>
        </authorList>
    </citation>
    <scope>NUCLEOTIDE SEQUENCE [LARGE SCALE GENOMIC DNA]</scope>
    <source>
        <strain evidence="1 2">C4</strain>
    </source>
</reference>
<evidence type="ECO:0000313" key="1">
    <source>
        <dbReference type="EMBL" id="RCU52555.1"/>
    </source>
</evidence>
<dbReference type="GO" id="GO:0030151">
    <property type="term" value="F:molybdenum ion binding"/>
    <property type="evidence" value="ECO:0007669"/>
    <property type="project" value="InterPro"/>
</dbReference>
<evidence type="ECO:0000313" key="2">
    <source>
        <dbReference type="Proteomes" id="UP000252558"/>
    </source>
</evidence>
<proteinExistence type="predicted"/>
<dbReference type="Pfam" id="PF04891">
    <property type="entry name" value="NifQ"/>
    <property type="match status" value="1"/>
</dbReference>
<dbReference type="AlphaFoldDB" id="A0A368NRV6"/>
<comment type="caution">
    <text evidence="1">The sequence shown here is derived from an EMBL/GenBank/DDBJ whole genome shotgun (WGS) entry which is preliminary data.</text>
</comment>
<keyword evidence="2" id="KW-1185">Reference proteome</keyword>